<name>A0ACD3B368_9AGAR</name>
<gene>
    <name evidence="1" type="ORF">BDN72DRAFT_390029</name>
</gene>
<proteinExistence type="predicted"/>
<reference evidence="1 2" key="1">
    <citation type="journal article" date="2019" name="Nat. Ecol. Evol.">
        <title>Megaphylogeny resolves global patterns of mushroom evolution.</title>
        <authorList>
            <person name="Varga T."/>
            <person name="Krizsan K."/>
            <person name="Foldi C."/>
            <person name="Dima B."/>
            <person name="Sanchez-Garcia M."/>
            <person name="Sanchez-Ramirez S."/>
            <person name="Szollosi G.J."/>
            <person name="Szarkandi J.G."/>
            <person name="Papp V."/>
            <person name="Albert L."/>
            <person name="Andreopoulos W."/>
            <person name="Angelini C."/>
            <person name="Antonin V."/>
            <person name="Barry K.W."/>
            <person name="Bougher N.L."/>
            <person name="Buchanan P."/>
            <person name="Buyck B."/>
            <person name="Bense V."/>
            <person name="Catcheside P."/>
            <person name="Chovatia M."/>
            <person name="Cooper J."/>
            <person name="Damon W."/>
            <person name="Desjardin D."/>
            <person name="Finy P."/>
            <person name="Geml J."/>
            <person name="Haridas S."/>
            <person name="Hughes K."/>
            <person name="Justo A."/>
            <person name="Karasinski D."/>
            <person name="Kautmanova I."/>
            <person name="Kiss B."/>
            <person name="Kocsube S."/>
            <person name="Kotiranta H."/>
            <person name="LaButti K.M."/>
            <person name="Lechner B.E."/>
            <person name="Liimatainen K."/>
            <person name="Lipzen A."/>
            <person name="Lukacs Z."/>
            <person name="Mihaltcheva S."/>
            <person name="Morgado L.N."/>
            <person name="Niskanen T."/>
            <person name="Noordeloos M.E."/>
            <person name="Ohm R.A."/>
            <person name="Ortiz-Santana B."/>
            <person name="Ovrebo C."/>
            <person name="Racz N."/>
            <person name="Riley R."/>
            <person name="Savchenko A."/>
            <person name="Shiryaev A."/>
            <person name="Soop K."/>
            <person name="Spirin V."/>
            <person name="Szebenyi C."/>
            <person name="Tomsovsky M."/>
            <person name="Tulloss R.E."/>
            <person name="Uehling J."/>
            <person name="Grigoriev I.V."/>
            <person name="Vagvolgyi C."/>
            <person name="Papp T."/>
            <person name="Martin F.M."/>
            <person name="Miettinen O."/>
            <person name="Hibbett D.S."/>
            <person name="Nagy L.G."/>
        </authorList>
    </citation>
    <scope>NUCLEOTIDE SEQUENCE [LARGE SCALE GENOMIC DNA]</scope>
    <source>
        <strain evidence="1 2">NL-1719</strain>
    </source>
</reference>
<dbReference type="EMBL" id="ML208290">
    <property type="protein sequence ID" value="TFK72059.1"/>
    <property type="molecule type" value="Genomic_DNA"/>
</dbReference>
<accession>A0ACD3B368</accession>
<protein>
    <submittedName>
        <fullName evidence="1">Uncharacterized protein</fullName>
    </submittedName>
</protein>
<dbReference type="Proteomes" id="UP000308600">
    <property type="component" value="Unassembled WGS sequence"/>
</dbReference>
<organism evidence="1 2">
    <name type="scientific">Pluteus cervinus</name>
    <dbReference type="NCBI Taxonomy" id="181527"/>
    <lineage>
        <taxon>Eukaryota</taxon>
        <taxon>Fungi</taxon>
        <taxon>Dikarya</taxon>
        <taxon>Basidiomycota</taxon>
        <taxon>Agaricomycotina</taxon>
        <taxon>Agaricomycetes</taxon>
        <taxon>Agaricomycetidae</taxon>
        <taxon>Agaricales</taxon>
        <taxon>Pluteineae</taxon>
        <taxon>Pluteaceae</taxon>
        <taxon>Pluteus</taxon>
    </lineage>
</organism>
<sequence>MQASPGPVLPVEATSVTDQSASVSDPKPVSKSALKKAAKAERYAVHKLERRAREKEAKKEKRRQKTEKRAAGELGDEDEEETKRSRKKPKVNPGGEWHGKVVVDLGFDDKMTDKVSTEIVSLCSQLAYTYSANRKASYPFSLLYTSLDGRTFTRLESMSDAGYKRWTDTEWWTEGYEKLWLTPPTTSSTSSQTGGTSDPAQNRATSSVLVDGSTSGSHRSPSDDGKNTIIYLTADSDEELSELKEDEIYIIGGICDHNRYKNLCLNKAKESGIRSARLPIGRYLASLPTRKVLTVNQVFEILLKWVETRDWEQALYSVVPKRKFQVGGKGKSNPSKGDNDPLDAAGGEEDEGQGDSEKGDEGIQGEGDALGVSGHGEDP</sequence>
<keyword evidence="2" id="KW-1185">Reference proteome</keyword>
<evidence type="ECO:0000313" key="1">
    <source>
        <dbReference type="EMBL" id="TFK72059.1"/>
    </source>
</evidence>
<evidence type="ECO:0000313" key="2">
    <source>
        <dbReference type="Proteomes" id="UP000308600"/>
    </source>
</evidence>